<dbReference type="CDD" id="cd04660">
    <property type="entry name" value="nsLTP_like"/>
    <property type="match status" value="1"/>
</dbReference>
<dbReference type="GO" id="GO:0009627">
    <property type="term" value="P:systemic acquired resistance"/>
    <property type="evidence" value="ECO:0007669"/>
    <property type="project" value="InterPro"/>
</dbReference>
<accession>A0AAD8JAN7</accession>
<dbReference type="InterPro" id="IPR044741">
    <property type="entry name" value="NsLTP-like"/>
</dbReference>
<sequence>MAASYQKIGVLVLLLVFIASSDVAFGVANAQSLCNVSTASLMECRPSVSGPKPAPPTDACCTAISHADLNCLCSYKKSQMLSYLGIDPVLATQLPTKCNIPNAPKC</sequence>
<reference evidence="3" key="1">
    <citation type="submission" date="2023-02" db="EMBL/GenBank/DDBJ databases">
        <title>Genome of toxic invasive species Heracleum sosnowskyi carries increased number of genes despite the absence of recent whole-genome duplications.</title>
        <authorList>
            <person name="Schelkunov M."/>
            <person name="Shtratnikova V."/>
            <person name="Makarenko M."/>
            <person name="Klepikova A."/>
            <person name="Omelchenko D."/>
            <person name="Novikova G."/>
            <person name="Obukhova E."/>
            <person name="Bogdanov V."/>
            <person name="Penin A."/>
            <person name="Logacheva M."/>
        </authorList>
    </citation>
    <scope>NUCLEOTIDE SEQUENCE</scope>
    <source>
        <strain evidence="3">Hsosn_3</strain>
        <tissue evidence="3">Leaf</tissue>
    </source>
</reference>
<feature type="chain" id="PRO_5042005110" evidence="1">
    <location>
        <begin position="31"/>
        <end position="106"/>
    </location>
</feature>
<gene>
    <name evidence="3" type="ORF">POM88_000159</name>
</gene>
<dbReference type="EMBL" id="JAUIZM010000001">
    <property type="protein sequence ID" value="KAK1400554.1"/>
    <property type="molecule type" value="Genomic_DNA"/>
</dbReference>
<dbReference type="SUPFAM" id="SSF47699">
    <property type="entry name" value="Bifunctional inhibitor/lipid-transfer protein/seed storage 2S albumin"/>
    <property type="match status" value="1"/>
</dbReference>
<dbReference type="PANTHER" id="PTHR33122">
    <property type="entry name" value="LIPID BINDING PROTEIN-RELATED"/>
    <property type="match status" value="1"/>
</dbReference>
<evidence type="ECO:0000313" key="4">
    <source>
        <dbReference type="Proteomes" id="UP001237642"/>
    </source>
</evidence>
<dbReference type="Gene3D" id="1.10.110.10">
    <property type="entry name" value="Plant lipid-transfer and hydrophobic proteins"/>
    <property type="match status" value="1"/>
</dbReference>
<dbReference type="InterPro" id="IPR016140">
    <property type="entry name" value="Bifunc_inhib/LTP/seed_store"/>
</dbReference>
<dbReference type="InterPro" id="IPR039265">
    <property type="entry name" value="DIR1-like"/>
</dbReference>
<reference evidence="3" key="2">
    <citation type="submission" date="2023-05" db="EMBL/GenBank/DDBJ databases">
        <authorList>
            <person name="Schelkunov M.I."/>
        </authorList>
    </citation>
    <scope>NUCLEOTIDE SEQUENCE</scope>
    <source>
        <strain evidence="3">Hsosn_3</strain>
        <tissue evidence="3">Leaf</tissue>
    </source>
</reference>
<evidence type="ECO:0000313" key="3">
    <source>
        <dbReference type="EMBL" id="KAK1400554.1"/>
    </source>
</evidence>
<dbReference type="GO" id="GO:0005504">
    <property type="term" value="F:fatty acid binding"/>
    <property type="evidence" value="ECO:0007669"/>
    <property type="project" value="InterPro"/>
</dbReference>
<feature type="domain" description="Bifunctional inhibitor/plant lipid transfer protein/seed storage helical" evidence="2">
    <location>
        <begin position="34"/>
        <end position="106"/>
    </location>
</feature>
<dbReference type="InterPro" id="IPR036312">
    <property type="entry name" value="Bifun_inhib/LTP/seed_sf"/>
</dbReference>
<name>A0AAD8JAN7_9APIA</name>
<dbReference type="PANTHER" id="PTHR33122:SF43">
    <property type="entry name" value="BIFUNCTIONAL INHIBITOR_PLANT LIPID TRANSFER PROTEIN_SEED STORAGE HELICAL DOMAIN-CONTAINING PROTEIN"/>
    <property type="match status" value="1"/>
</dbReference>
<comment type="caution">
    <text evidence="3">The sequence shown here is derived from an EMBL/GenBank/DDBJ whole genome shotgun (WGS) entry which is preliminary data.</text>
</comment>
<dbReference type="Pfam" id="PF14368">
    <property type="entry name" value="LTP_2"/>
    <property type="match status" value="1"/>
</dbReference>
<feature type="signal peptide" evidence="1">
    <location>
        <begin position="1"/>
        <end position="30"/>
    </location>
</feature>
<evidence type="ECO:0000256" key="1">
    <source>
        <dbReference type="SAM" id="SignalP"/>
    </source>
</evidence>
<proteinExistence type="predicted"/>
<protein>
    <submittedName>
        <fullName evidence="3">AAI domain-containing protein</fullName>
    </submittedName>
</protein>
<keyword evidence="1" id="KW-0732">Signal</keyword>
<dbReference type="Proteomes" id="UP001237642">
    <property type="component" value="Unassembled WGS sequence"/>
</dbReference>
<dbReference type="AlphaFoldDB" id="A0AAD8JAN7"/>
<dbReference type="SMART" id="SM00499">
    <property type="entry name" value="AAI"/>
    <property type="match status" value="1"/>
</dbReference>
<evidence type="ECO:0000259" key="2">
    <source>
        <dbReference type="SMART" id="SM00499"/>
    </source>
</evidence>
<keyword evidence="4" id="KW-1185">Reference proteome</keyword>
<organism evidence="3 4">
    <name type="scientific">Heracleum sosnowskyi</name>
    <dbReference type="NCBI Taxonomy" id="360622"/>
    <lineage>
        <taxon>Eukaryota</taxon>
        <taxon>Viridiplantae</taxon>
        <taxon>Streptophyta</taxon>
        <taxon>Embryophyta</taxon>
        <taxon>Tracheophyta</taxon>
        <taxon>Spermatophyta</taxon>
        <taxon>Magnoliopsida</taxon>
        <taxon>eudicotyledons</taxon>
        <taxon>Gunneridae</taxon>
        <taxon>Pentapetalae</taxon>
        <taxon>asterids</taxon>
        <taxon>campanulids</taxon>
        <taxon>Apiales</taxon>
        <taxon>Apiaceae</taxon>
        <taxon>Apioideae</taxon>
        <taxon>apioid superclade</taxon>
        <taxon>Tordylieae</taxon>
        <taxon>Tordyliinae</taxon>
        <taxon>Heracleum</taxon>
    </lineage>
</organism>